<evidence type="ECO:0000313" key="4">
    <source>
        <dbReference type="Proteomes" id="UP000307378"/>
    </source>
</evidence>
<dbReference type="AlphaFoldDB" id="A0A4V4HQA3"/>
<protein>
    <recommendedName>
        <fullName evidence="2">Tape measure protein N-terminal domain-containing protein</fullName>
    </recommendedName>
</protein>
<dbReference type="InterPro" id="IPR053058">
    <property type="entry name" value="Mulikevirus_tape_measure"/>
</dbReference>
<gene>
    <name evidence="3" type="ORF">FAA86_17895</name>
</gene>
<dbReference type="EMBL" id="STGU01000011">
    <property type="protein sequence ID" value="THV33066.1"/>
    <property type="molecule type" value="Genomic_DNA"/>
</dbReference>
<dbReference type="InterPro" id="IPR013491">
    <property type="entry name" value="Tape_meas_N"/>
</dbReference>
<evidence type="ECO:0000259" key="2">
    <source>
        <dbReference type="Pfam" id="PF20155"/>
    </source>
</evidence>
<keyword evidence="1" id="KW-0472">Membrane</keyword>
<accession>A0A4V4HQA3</accession>
<dbReference type="RefSeq" id="WP_136542499.1">
    <property type="nucleotide sequence ID" value="NZ_STGU01000011.1"/>
</dbReference>
<keyword evidence="1" id="KW-1133">Transmembrane helix</keyword>
<dbReference type="PANTHER" id="PTHR38812:SF2">
    <property type="entry name" value="MU-LIKE PROPHAGE FLUMU PROTEIN GP42"/>
    <property type="match status" value="1"/>
</dbReference>
<dbReference type="Pfam" id="PF20155">
    <property type="entry name" value="TMP_3"/>
    <property type="match status" value="1"/>
</dbReference>
<evidence type="ECO:0000313" key="3">
    <source>
        <dbReference type="EMBL" id="THV33066.1"/>
    </source>
</evidence>
<name>A0A4V4HQA3_9HYPH</name>
<feature type="domain" description="Tape measure protein N-terminal" evidence="2">
    <location>
        <begin position="61"/>
        <end position="237"/>
    </location>
</feature>
<reference evidence="3 4" key="1">
    <citation type="submission" date="2019-04" db="EMBL/GenBank/DDBJ databases">
        <title>genome sequence of strain W3.</title>
        <authorList>
            <person name="Gao J."/>
            <person name="Sun J."/>
        </authorList>
    </citation>
    <scope>NUCLEOTIDE SEQUENCE [LARGE SCALE GENOMIC DNA]</scope>
    <source>
        <strain evidence="3 4">W3</strain>
    </source>
</reference>
<organism evidence="3 4">
    <name type="scientific">Rhizobium rosettiformans W3</name>
    <dbReference type="NCBI Taxonomy" id="538378"/>
    <lineage>
        <taxon>Bacteria</taxon>
        <taxon>Pseudomonadati</taxon>
        <taxon>Pseudomonadota</taxon>
        <taxon>Alphaproteobacteria</taxon>
        <taxon>Hyphomicrobiales</taxon>
        <taxon>Rhizobiaceae</taxon>
        <taxon>Rhizobium/Agrobacterium group</taxon>
        <taxon>Rhizobium</taxon>
    </lineage>
</organism>
<feature type="transmembrane region" description="Helical" evidence="1">
    <location>
        <begin position="313"/>
        <end position="336"/>
    </location>
</feature>
<evidence type="ECO:0000256" key="1">
    <source>
        <dbReference type="SAM" id="Phobius"/>
    </source>
</evidence>
<dbReference type="Proteomes" id="UP000307378">
    <property type="component" value="Unassembled WGS sequence"/>
</dbReference>
<comment type="caution">
    <text evidence="3">The sequence shown here is derived from an EMBL/GenBank/DDBJ whole genome shotgun (WGS) entry which is preliminary data.</text>
</comment>
<sequence length="524" mass="55240">MIIEKLVAELGWDLTGEADLKRFQKGMSEAEKGITAFAARAATVMAAAAAAVAAGMGALGKSVISTSAEFEGYQATLETIEGSADKARASLDWVAEFAKTTPYEIGDVTQAFVRLKAYGIDPLDGTLKAAGDAGSAMGVGLMSGVEAIADAITGENERLKAFGITASVAGDQVTYSWQENGKQMSKTLKKSSVEIQKFLVDNFGRRFNDAMDKQSRTWDGMTSNLGDSWTDFQRRIGDAGFFDVAKGQLQRLMDFIGRLDANGSLDRWAKAISDSLSTAVTFVGDFAARIGRHIETISSYIDANSEAWNVLKAVMLGIALGISPIVTGFIVAGLVLDDFLTFLRGGKSVIGDAIIWLGELKDAILEWLNALPDRISDGIRDAFQAAFDGARAVVLDFVAWATEKLAALNPLNWISTAPAPAGRTGTEGSVSLRPEQRVPELDNILAKIQNAQANVSKMSADQAATSLNNTINDSRNQSVTVDVGGVTVTQATDAPAAVGQAVGNAAAGAATRSLPPPRFVPGGI</sequence>
<proteinExistence type="predicted"/>
<dbReference type="PANTHER" id="PTHR38812">
    <property type="entry name" value="MU-LIKE PROPHAGE FLUMU PROTEIN GP42"/>
    <property type="match status" value="1"/>
</dbReference>
<keyword evidence="1" id="KW-0812">Transmembrane</keyword>